<dbReference type="InterPro" id="IPR007867">
    <property type="entry name" value="GMC_OxRtase_C"/>
</dbReference>
<dbReference type="Gene3D" id="3.50.50.60">
    <property type="entry name" value="FAD/NAD(P)-binding domain"/>
    <property type="match status" value="1"/>
</dbReference>
<name>A0A0U9HYH3_CHRPP</name>
<dbReference type="Gene3D" id="3.30.560.10">
    <property type="entry name" value="Glucose Oxidase, domain 3"/>
    <property type="match status" value="1"/>
</dbReference>
<dbReference type="GO" id="GO:0050660">
    <property type="term" value="F:flavin adenine dinucleotide binding"/>
    <property type="evidence" value="ECO:0007669"/>
    <property type="project" value="InterPro"/>
</dbReference>
<comment type="cofactor">
    <cofactor evidence="3">
        <name>FAD</name>
        <dbReference type="ChEBI" id="CHEBI:57692"/>
    </cofactor>
</comment>
<dbReference type="EMBL" id="GARF01000004">
    <property type="protein sequence ID" value="JAC88931.1"/>
    <property type="molecule type" value="mRNA"/>
</dbReference>
<evidence type="ECO:0000256" key="3">
    <source>
        <dbReference type="PIRSR" id="PIRSR000137-2"/>
    </source>
</evidence>
<feature type="binding site" evidence="3">
    <location>
        <position position="292"/>
    </location>
    <ligand>
        <name>FAD</name>
        <dbReference type="ChEBI" id="CHEBI:57692"/>
    </ligand>
</feature>
<dbReference type="SUPFAM" id="SSF54373">
    <property type="entry name" value="FAD-linked reductases, C-terminal domain"/>
    <property type="match status" value="1"/>
</dbReference>
<keyword evidence="3" id="KW-0285">Flavoprotein</keyword>
<dbReference type="InterPro" id="IPR036188">
    <property type="entry name" value="FAD/NAD-bd_sf"/>
</dbReference>
<dbReference type="Pfam" id="PF05199">
    <property type="entry name" value="GMC_oxred_C"/>
    <property type="match status" value="1"/>
</dbReference>
<accession>A0A0U9HYH3</accession>
<reference evidence="7" key="2">
    <citation type="submission" date="2016-01" db="EMBL/GenBank/DDBJ databases">
        <title>Tissue-specific transcript profiling for ABC transporters in the sequestering larvae of the phytophagous leaf beetle Chrysomela populi.</title>
        <authorList>
            <person name="Strauss A.S."/>
            <person name="Wang D."/>
            <person name="Stock M."/>
            <person name="Gretscher R.R."/>
            <person name="Groth M."/>
            <person name="Boland W."/>
            <person name="Burse A."/>
        </authorList>
    </citation>
    <scope>NUCLEOTIDE SEQUENCE</scope>
</reference>
<organism evidence="7">
    <name type="scientific">Chrysomela populi</name>
    <name type="common">Poplar leaf beetle</name>
    <name type="synonym">Melasoma populi</name>
    <dbReference type="NCBI Taxonomy" id="154003"/>
    <lineage>
        <taxon>Eukaryota</taxon>
        <taxon>Metazoa</taxon>
        <taxon>Ecdysozoa</taxon>
        <taxon>Arthropoda</taxon>
        <taxon>Hexapoda</taxon>
        <taxon>Insecta</taxon>
        <taxon>Pterygota</taxon>
        <taxon>Neoptera</taxon>
        <taxon>Endopterygota</taxon>
        <taxon>Coleoptera</taxon>
        <taxon>Polyphaga</taxon>
        <taxon>Cucujiformia</taxon>
        <taxon>Chrysomeloidea</taxon>
        <taxon>Chrysomelidae</taxon>
        <taxon>Chrysomelinae</taxon>
        <taxon>Chrysomelini</taxon>
        <taxon>Chrysomela</taxon>
    </lineage>
</organism>
<evidence type="ECO:0000256" key="2">
    <source>
        <dbReference type="PIRSR" id="PIRSR000137-1"/>
    </source>
</evidence>
<feature type="chain" id="PRO_5006865112" evidence="4">
    <location>
        <begin position="25"/>
        <end position="625"/>
    </location>
</feature>
<proteinExistence type="evidence at transcript level"/>
<comment type="similarity">
    <text evidence="1">Belongs to the GMC oxidoreductase family.</text>
</comment>
<sequence>MAEFSPKLWSALIALLLCLQVVSPADDDVIEYFTNLIAEGQAASQTYEVPTDASMYKPTDDSVTDYGTYDFIIIGGGVTGSVVASRLSEMENRKVLLLEAGTFADEEFLRIPSMTAFLSTSPVQWGFKSIPQKTACLSLINQRCSGSRGKGMGGTSILNGGIYQRGVPKGFDYWAKLTNDPGWSYENLLPFFKKSEDFHHNDPTAPADLQYHGTGGYLNVEYVMPRNPITDIFLEANKELGNPIVDYNGPSQIGATIFQLYMKNGQRLNVSSAFLDPVMDRKNLEILIESYVTKVNIDKNDKRAVGVTFTHHGKTYRANADREVILSAGVFQTPQLLLLSGIGPKAHLEEVGVEVIEDLDGVGSSLQDDVINQMVIFKSNYTAKSTPMEQQIQQYLDGRGPMTEVLSSQGVGFFQSQYETDDLIDLELISATTSASEFGRKYMSMRAETYNAIWGNATSGMAINIANVNPVSKGTVRLKSNSPYDYPLIDFNLMNDPEDRDIAVMYEGVKRVMQLMKTSAYQKYGTEFLANPIPECLSHELWTKDYWYCFLRHTSVSAYHTRGSCPMGSDPKNGAVVDNELKVFGIKNLRVIDSSVMPVTMSGHNTGTCIVIAEKASEYIKGHHK</sequence>
<dbReference type="InterPro" id="IPR012132">
    <property type="entry name" value="GMC_OxRdtase"/>
</dbReference>
<feature type="domain" description="Glucose-methanol-choline oxidoreductase N-terminal" evidence="5">
    <location>
        <begin position="69"/>
        <end position="369"/>
    </location>
</feature>
<evidence type="ECO:0000256" key="4">
    <source>
        <dbReference type="SAM" id="SignalP"/>
    </source>
</evidence>
<evidence type="ECO:0000256" key="1">
    <source>
        <dbReference type="ARBA" id="ARBA00010790"/>
    </source>
</evidence>
<feature type="active site" description="Proton acceptor" evidence="2">
    <location>
        <position position="604"/>
    </location>
</feature>
<keyword evidence="3" id="KW-0274">FAD</keyword>
<dbReference type="PIRSF" id="PIRSF000137">
    <property type="entry name" value="Alcohol_oxidase"/>
    <property type="match status" value="1"/>
</dbReference>
<protein>
    <submittedName>
        <fullName evidence="7">Putative GMC oxidoreductase</fullName>
    </submittedName>
</protein>
<dbReference type="SUPFAM" id="SSF51905">
    <property type="entry name" value="FAD/NAD(P)-binding domain"/>
    <property type="match status" value="1"/>
</dbReference>
<feature type="active site" description="Proton donor" evidence="2">
    <location>
        <position position="560"/>
    </location>
</feature>
<feature type="binding site" evidence="3">
    <location>
        <position position="155"/>
    </location>
    <ligand>
        <name>FAD</name>
        <dbReference type="ChEBI" id="CHEBI:57692"/>
    </ligand>
</feature>
<dbReference type="PANTHER" id="PTHR11552">
    <property type="entry name" value="GLUCOSE-METHANOL-CHOLINE GMC OXIDOREDUCTASE"/>
    <property type="match status" value="1"/>
</dbReference>
<dbReference type="AlphaFoldDB" id="A0A0U9HYH3"/>
<feature type="domain" description="Glucose-methanol-choline oxidoreductase C-terminal" evidence="6">
    <location>
        <begin position="470"/>
        <end position="613"/>
    </location>
</feature>
<dbReference type="GO" id="GO:0016614">
    <property type="term" value="F:oxidoreductase activity, acting on CH-OH group of donors"/>
    <property type="evidence" value="ECO:0007669"/>
    <property type="project" value="InterPro"/>
</dbReference>
<evidence type="ECO:0000259" key="6">
    <source>
        <dbReference type="Pfam" id="PF05199"/>
    </source>
</evidence>
<feature type="signal peptide" evidence="4">
    <location>
        <begin position="1"/>
        <end position="24"/>
    </location>
</feature>
<dbReference type="Pfam" id="PF00732">
    <property type="entry name" value="GMC_oxred_N"/>
    <property type="match status" value="1"/>
</dbReference>
<evidence type="ECO:0000313" key="7">
    <source>
        <dbReference type="EMBL" id="JAC88931.1"/>
    </source>
</evidence>
<dbReference type="PANTHER" id="PTHR11552:SF158">
    <property type="entry name" value="GH23626P-RELATED"/>
    <property type="match status" value="1"/>
</dbReference>
<reference evidence="7" key="1">
    <citation type="journal article" date="2014" name="Proc. R. Soc. B">
        <title>Independently recruited oxidases from the glucose-methanol-choline oxidoreductase family enabled chemical defences in leaf beetle larvae (subtribe Chrysomelina) to evolve.</title>
        <authorList>
            <person name="Rahfeld P."/>
            <person name="Kirsch R."/>
            <person name="Kugel S."/>
            <person name="Wielsch N."/>
            <person name="Stock M."/>
            <person name="Groth M."/>
            <person name="Boland W."/>
            <person name="Burse A."/>
        </authorList>
    </citation>
    <scope>NUCLEOTIDE SEQUENCE</scope>
</reference>
<evidence type="ECO:0000259" key="5">
    <source>
        <dbReference type="Pfam" id="PF00732"/>
    </source>
</evidence>
<dbReference type="InterPro" id="IPR000172">
    <property type="entry name" value="GMC_OxRdtase_N"/>
</dbReference>
<keyword evidence="4" id="KW-0732">Signal</keyword>